<organism evidence="1">
    <name type="scientific">Rhizophora mucronata</name>
    <name type="common">Asiatic mangrove</name>
    <dbReference type="NCBI Taxonomy" id="61149"/>
    <lineage>
        <taxon>Eukaryota</taxon>
        <taxon>Viridiplantae</taxon>
        <taxon>Streptophyta</taxon>
        <taxon>Embryophyta</taxon>
        <taxon>Tracheophyta</taxon>
        <taxon>Spermatophyta</taxon>
        <taxon>Magnoliopsida</taxon>
        <taxon>eudicotyledons</taxon>
        <taxon>Gunneridae</taxon>
        <taxon>Pentapetalae</taxon>
        <taxon>rosids</taxon>
        <taxon>fabids</taxon>
        <taxon>Malpighiales</taxon>
        <taxon>Rhizophoraceae</taxon>
        <taxon>Rhizophora</taxon>
    </lineage>
</organism>
<name>A0A2P2NLX1_RHIMU</name>
<accession>A0A2P2NLX1</accession>
<dbReference type="EMBL" id="GGEC01063004">
    <property type="protein sequence ID" value="MBX43488.1"/>
    <property type="molecule type" value="Transcribed_RNA"/>
</dbReference>
<evidence type="ECO:0000313" key="1">
    <source>
        <dbReference type="EMBL" id="MBX43488.1"/>
    </source>
</evidence>
<reference evidence="1" key="1">
    <citation type="submission" date="2018-02" db="EMBL/GenBank/DDBJ databases">
        <title>Rhizophora mucronata_Transcriptome.</title>
        <authorList>
            <person name="Meera S.P."/>
            <person name="Sreeshan A."/>
            <person name="Augustine A."/>
        </authorList>
    </citation>
    <scope>NUCLEOTIDE SEQUENCE</scope>
    <source>
        <tissue evidence="1">Leaf</tissue>
    </source>
</reference>
<proteinExistence type="predicted"/>
<protein>
    <submittedName>
        <fullName evidence="1">Uncharacterized protein</fullName>
    </submittedName>
</protein>
<sequence length="14" mass="1646">MFMILLLGTLLSFF</sequence>